<gene>
    <name evidence="12" type="primary">pstC</name>
    <name evidence="12" type="ORF">MasN3_21430</name>
</gene>
<evidence type="ECO:0000256" key="6">
    <source>
        <dbReference type="ARBA" id="ARBA00022692"/>
    </source>
</evidence>
<dbReference type="InterPro" id="IPR000515">
    <property type="entry name" value="MetI-like"/>
</dbReference>
<evidence type="ECO:0000313" key="12">
    <source>
        <dbReference type="EMBL" id="BDT58649.1"/>
    </source>
</evidence>
<proteinExistence type="inferred from homology"/>
<protein>
    <recommendedName>
        <fullName evidence="10">Phosphate transport system permease protein</fullName>
    </recommendedName>
</protein>
<keyword evidence="4" id="KW-1003">Cell membrane</keyword>
<dbReference type="SUPFAM" id="SSF161098">
    <property type="entry name" value="MetI-like"/>
    <property type="match status" value="1"/>
</dbReference>
<accession>A0ABN6TCP7</accession>
<dbReference type="PROSITE" id="PS50928">
    <property type="entry name" value="ABC_TM1"/>
    <property type="match status" value="1"/>
</dbReference>
<evidence type="ECO:0000259" key="11">
    <source>
        <dbReference type="PROSITE" id="PS50928"/>
    </source>
</evidence>
<dbReference type="PANTHER" id="PTHR30425:SF1">
    <property type="entry name" value="PHOSPHATE TRANSPORT SYSTEM PERMEASE PROTEIN PSTC"/>
    <property type="match status" value="1"/>
</dbReference>
<evidence type="ECO:0000256" key="1">
    <source>
        <dbReference type="ARBA" id="ARBA00004651"/>
    </source>
</evidence>
<evidence type="ECO:0000256" key="5">
    <source>
        <dbReference type="ARBA" id="ARBA00022592"/>
    </source>
</evidence>
<evidence type="ECO:0000313" key="13">
    <source>
        <dbReference type="Proteomes" id="UP001163336"/>
    </source>
</evidence>
<evidence type="ECO:0000256" key="7">
    <source>
        <dbReference type="ARBA" id="ARBA00022989"/>
    </source>
</evidence>
<reference evidence="12" key="1">
    <citation type="submission" date="2022-11" db="EMBL/GenBank/DDBJ databases">
        <title>Isolation and characterization of PLA-degrading bacterium Massilia sp. from Antarctic soil.</title>
        <authorList>
            <person name="Sato K."/>
            <person name="Gomez-Fuentes C."/>
            <person name="Ahmad S.A."/>
            <person name="Zulkharnain A."/>
        </authorList>
    </citation>
    <scope>NUCLEOTIDE SEQUENCE</scope>
    <source>
        <strain evidence="12">N-3</strain>
    </source>
</reference>
<keyword evidence="8 9" id="KW-0472">Membrane</keyword>
<evidence type="ECO:0000256" key="9">
    <source>
        <dbReference type="RuleBase" id="RU363032"/>
    </source>
</evidence>
<dbReference type="NCBIfam" id="TIGR02138">
    <property type="entry name" value="phosphate_pstC"/>
    <property type="match status" value="1"/>
</dbReference>
<sequence>MSVQASPTLQDLADPAAVDAAHQSEALRKTMRKQRMQDFFFHKITLLFAASVLLVLVGIIVSLAIGAAPAFKEFGLGFITRVEWDPVGDQFGAMIAIWGTLATSIIALAVAFPISFGIALFLTEICPVWLRRPMGTAVELLAGVPSIIYGMWGLFVFAPLFADHVQPLLKNTIGQLPVIGQLFQGPTMGIGILTAGLILAIMIIPFIASVMRDVFEIVPTVLKESAYGLGCTKWEVVRKVVLPYTRNGVVGGVMLGLGRALGETMAVTFVIGNAHDLSWSLFSAGNSISSTLANEFAEAATPLHSSSLFALALILFAITFIVLSAAKLMLVGMSRKEGSK</sequence>
<dbReference type="EMBL" id="AP026966">
    <property type="protein sequence ID" value="BDT58649.1"/>
    <property type="molecule type" value="Genomic_DNA"/>
</dbReference>
<keyword evidence="6 9" id="KW-0812">Transmembrane</keyword>
<feature type="transmembrane region" description="Helical" evidence="9">
    <location>
        <begin position="134"/>
        <end position="162"/>
    </location>
</feature>
<name>A0ABN6TCP7_9BURK</name>
<evidence type="ECO:0000256" key="4">
    <source>
        <dbReference type="ARBA" id="ARBA00022475"/>
    </source>
</evidence>
<feature type="transmembrane region" description="Helical" evidence="9">
    <location>
        <begin position="248"/>
        <end position="271"/>
    </location>
</feature>
<dbReference type="CDD" id="cd06261">
    <property type="entry name" value="TM_PBP2"/>
    <property type="match status" value="1"/>
</dbReference>
<feature type="transmembrane region" description="Helical" evidence="9">
    <location>
        <begin position="308"/>
        <end position="330"/>
    </location>
</feature>
<evidence type="ECO:0000256" key="10">
    <source>
        <dbReference type="RuleBase" id="RU363054"/>
    </source>
</evidence>
<dbReference type="InterPro" id="IPR051124">
    <property type="entry name" value="Phosphate_Transport_Permease"/>
</dbReference>
<keyword evidence="7 9" id="KW-1133">Transmembrane helix</keyword>
<dbReference type="PANTHER" id="PTHR30425">
    <property type="entry name" value="PHOSPHATE TRANSPORT SYSTEM PERMEASE PROTEIN PST"/>
    <property type="match status" value="1"/>
</dbReference>
<keyword evidence="10" id="KW-0997">Cell inner membrane</keyword>
<feature type="domain" description="ABC transmembrane type-1" evidence="11">
    <location>
        <begin position="97"/>
        <end position="326"/>
    </location>
</feature>
<feature type="transmembrane region" description="Helical" evidence="9">
    <location>
        <begin position="182"/>
        <end position="207"/>
    </location>
</feature>
<dbReference type="Gene3D" id="1.10.3720.10">
    <property type="entry name" value="MetI-like"/>
    <property type="match status" value="1"/>
</dbReference>
<dbReference type="Proteomes" id="UP001163336">
    <property type="component" value="Chromosome"/>
</dbReference>
<keyword evidence="5 10" id="KW-0592">Phosphate transport</keyword>
<dbReference type="InterPro" id="IPR035906">
    <property type="entry name" value="MetI-like_sf"/>
</dbReference>
<keyword evidence="13" id="KW-1185">Reference proteome</keyword>
<feature type="transmembrane region" description="Helical" evidence="9">
    <location>
        <begin position="91"/>
        <end position="122"/>
    </location>
</feature>
<dbReference type="InterPro" id="IPR011864">
    <property type="entry name" value="Phosphate_PstC"/>
</dbReference>
<comment type="function">
    <text evidence="10">Part of the binding-protein-dependent transport system for phosphate; probably responsible for the translocation of the substrate across the membrane.</text>
</comment>
<keyword evidence="3 9" id="KW-0813">Transport</keyword>
<feature type="transmembrane region" description="Helical" evidence="9">
    <location>
        <begin position="44"/>
        <end position="71"/>
    </location>
</feature>
<evidence type="ECO:0000256" key="8">
    <source>
        <dbReference type="ARBA" id="ARBA00023136"/>
    </source>
</evidence>
<evidence type="ECO:0000256" key="3">
    <source>
        <dbReference type="ARBA" id="ARBA00022448"/>
    </source>
</evidence>
<comment type="subcellular location">
    <subcellularLocation>
        <location evidence="10">Cell inner membrane</location>
        <topology evidence="10">Multi-pass membrane protein</topology>
    </subcellularLocation>
    <subcellularLocation>
        <location evidence="1 9">Cell membrane</location>
        <topology evidence="1 9">Multi-pass membrane protein</topology>
    </subcellularLocation>
</comment>
<evidence type="ECO:0000256" key="2">
    <source>
        <dbReference type="ARBA" id="ARBA00007069"/>
    </source>
</evidence>
<comment type="similarity">
    <text evidence="2 10">Belongs to the binding-protein-dependent transport system permease family. CysTW subfamily.</text>
</comment>
<dbReference type="Pfam" id="PF00528">
    <property type="entry name" value="BPD_transp_1"/>
    <property type="match status" value="1"/>
</dbReference>
<organism evidence="12 13">
    <name type="scientific">Massilia varians</name>
    <dbReference type="NCBI Taxonomy" id="457921"/>
    <lineage>
        <taxon>Bacteria</taxon>
        <taxon>Pseudomonadati</taxon>
        <taxon>Pseudomonadota</taxon>
        <taxon>Betaproteobacteria</taxon>
        <taxon>Burkholderiales</taxon>
        <taxon>Oxalobacteraceae</taxon>
        <taxon>Telluria group</taxon>
        <taxon>Massilia</taxon>
    </lineage>
</organism>